<evidence type="ECO:0000256" key="1">
    <source>
        <dbReference type="SAM" id="SignalP"/>
    </source>
</evidence>
<feature type="chain" id="PRO_5045180234" evidence="1">
    <location>
        <begin position="22"/>
        <end position="106"/>
    </location>
</feature>
<dbReference type="Pfam" id="PF09498">
    <property type="entry name" value="DUF2388"/>
    <property type="match status" value="1"/>
</dbReference>
<name>A0ABV7T4R1_9GAMM</name>
<dbReference type="EMBL" id="JBHRXZ010000022">
    <property type="protein sequence ID" value="MFC3608068.1"/>
    <property type="molecule type" value="Genomic_DNA"/>
</dbReference>
<comment type="caution">
    <text evidence="2">The sequence shown here is derived from an EMBL/GenBank/DDBJ whole genome shotgun (WGS) entry which is preliminary data.</text>
</comment>
<feature type="signal peptide" evidence="1">
    <location>
        <begin position="1"/>
        <end position="21"/>
    </location>
</feature>
<keyword evidence="3" id="KW-1185">Reference proteome</keyword>
<gene>
    <name evidence="2" type="ORF">ACFOMF_09795</name>
</gene>
<accession>A0ABV7T4R1</accession>
<reference evidence="3" key="1">
    <citation type="journal article" date="2019" name="Int. J. Syst. Evol. Microbiol.">
        <title>The Global Catalogue of Microorganisms (GCM) 10K type strain sequencing project: providing services to taxonomists for standard genome sequencing and annotation.</title>
        <authorList>
            <consortium name="The Broad Institute Genomics Platform"/>
            <consortium name="The Broad Institute Genome Sequencing Center for Infectious Disease"/>
            <person name="Wu L."/>
            <person name="Ma J."/>
        </authorList>
    </citation>
    <scope>NUCLEOTIDE SEQUENCE [LARGE SCALE GENOMIC DNA]</scope>
    <source>
        <strain evidence="3">KCTC 42447</strain>
    </source>
</reference>
<keyword evidence="1" id="KW-0732">Signal</keyword>
<dbReference type="InterPro" id="IPR012661">
    <property type="entry name" value="CHP02448"/>
</dbReference>
<dbReference type="NCBIfam" id="TIGR02448">
    <property type="entry name" value="conserverd hypothetical protein"/>
    <property type="match status" value="1"/>
</dbReference>
<dbReference type="RefSeq" id="WP_386364282.1">
    <property type="nucleotide sequence ID" value="NZ_JBHRXZ010000022.1"/>
</dbReference>
<dbReference type="Proteomes" id="UP001595630">
    <property type="component" value="Unassembled WGS sequence"/>
</dbReference>
<evidence type="ECO:0000313" key="3">
    <source>
        <dbReference type="Proteomes" id="UP001595630"/>
    </source>
</evidence>
<organism evidence="2 3">
    <name type="scientific">Stutzerimonas tarimensis</name>
    <dbReference type="NCBI Taxonomy" id="1507735"/>
    <lineage>
        <taxon>Bacteria</taxon>
        <taxon>Pseudomonadati</taxon>
        <taxon>Pseudomonadota</taxon>
        <taxon>Gammaproteobacteria</taxon>
        <taxon>Pseudomonadales</taxon>
        <taxon>Pseudomonadaceae</taxon>
        <taxon>Stutzerimonas</taxon>
    </lineage>
</organism>
<evidence type="ECO:0000313" key="2">
    <source>
        <dbReference type="EMBL" id="MFC3608068.1"/>
    </source>
</evidence>
<protein>
    <submittedName>
        <fullName evidence="2">DUF2388 domain-containing protein</fullName>
    </submittedName>
</protein>
<proteinExistence type="predicted"/>
<sequence length="106" mass="10852">MKTSLLALGTAALLLAGPLSAASFVATTDVLVRGTVDITNATTRATAAVFGDDKVVLDARDDAARYVASEGAQRGAFLEAALVHIRGKLPELQADDGALAEAILML</sequence>